<evidence type="ECO:0000256" key="1">
    <source>
        <dbReference type="SAM" id="Phobius"/>
    </source>
</evidence>
<organism evidence="3 4">
    <name type="scientific">Knoellia remsis</name>
    <dbReference type="NCBI Taxonomy" id="407159"/>
    <lineage>
        <taxon>Bacteria</taxon>
        <taxon>Bacillati</taxon>
        <taxon>Actinomycetota</taxon>
        <taxon>Actinomycetes</taxon>
        <taxon>Micrococcales</taxon>
        <taxon>Intrasporangiaceae</taxon>
        <taxon>Knoellia</taxon>
    </lineage>
</organism>
<keyword evidence="1" id="KW-1133">Transmembrane helix</keyword>
<dbReference type="OrthoDB" id="4794472at2"/>
<evidence type="ECO:0000313" key="4">
    <source>
        <dbReference type="Proteomes" id="UP000237822"/>
    </source>
</evidence>
<reference evidence="3 4" key="1">
    <citation type="submission" date="2018-03" db="EMBL/GenBank/DDBJ databases">
        <title>Genomic Encyclopedia of Archaeal and Bacterial Type Strains, Phase II (KMG-II): from individual species to whole genera.</title>
        <authorList>
            <person name="Goeker M."/>
        </authorList>
    </citation>
    <scope>NUCLEOTIDE SEQUENCE [LARGE SCALE GENOMIC DNA]</scope>
    <source>
        <strain evidence="3 4">ATCC BAA-1496</strain>
    </source>
</reference>
<proteinExistence type="predicted"/>
<gene>
    <name evidence="3" type="ORF">BCF74_11236</name>
</gene>
<protein>
    <recommendedName>
        <fullName evidence="2">DUF6286 domain-containing protein</fullName>
    </recommendedName>
</protein>
<evidence type="ECO:0000313" key="3">
    <source>
        <dbReference type="EMBL" id="PRY58219.1"/>
    </source>
</evidence>
<evidence type="ECO:0000259" key="2">
    <source>
        <dbReference type="Pfam" id="PF19803"/>
    </source>
</evidence>
<feature type="transmembrane region" description="Helical" evidence="1">
    <location>
        <begin position="20"/>
        <end position="41"/>
    </location>
</feature>
<keyword evidence="4" id="KW-1185">Reference proteome</keyword>
<accession>A0A2T0UJU7</accession>
<dbReference type="InterPro" id="IPR046253">
    <property type="entry name" value="DUF6286"/>
</dbReference>
<feature type="domain" description="DUF6286" evidence="2">
    <location>
        <begin position="75"/>
        <end position="179"/>
    </location>
</feature>
<feature type="transmembrane region" description="Helical" evidence="1">
    <location>
        <begin position="66"/>
        <end position="85"/>
    </location>
</feature>
<name>A0A2T0UJU7_9MICO</name>
<keyword evidence="1" id="KW-0472">Membrane</keyword>
<dbReference type="RefSeq" id="WP_106297555.1">
    <property type="nucleotide sequence ID" value="NZ_PVTI01000012.1"/>
</dbReference>
<dbReference type="Proteomes" id="UP000237822">
    <property type="component" value="Unassembled WGS sequence"/>
</dbReference>
<dbReference type="Pfam" id="PF19803">
    <property type="entry name" value="DUF6286"/>
    <property type="match status" value="1"/>
</dbReference>
<sequence length="182" mass="19469">MSSEPRGLARRPARAIPTTILALALLALGGLAAWLIGARLVDGEWPPQAQDVIDEVATTRLDSTPALLLAIALAVIGLVLLLAAFKPGKPSRSEVRSDGVPGETVVPNRDLARLVRSRTRHVEGLQDTTVRVTSRRIDVVATALGDDTDRVRDDVSTAAEKAVADLQPDRPLPARVRVRQTT</sequence>
<comment type="caution">
    <text evidence="3">The sequence shown here is derived from an EMBL/GenBank/DDBJ whole genome shotgun (WGS) entry which is preliminary data.</text>
</comment>
<keyword evidence="1" id="KW-0812">Transmembrane</keyword>
<dbReference type="EMBL" id="PVTI01000012">
    <property type="protein sequence ID" value="PRY58219.1"/>
    <property type="molecule type" value="Genomic_DNA"/>
</dbReference>
<dbReference type="AlphaFoldDB" id="A0A2T0UJU7"/>